<reference evidence="1 2" key="1">
    <citation type="journal article" date="2018" name="Mol. Genet. Genomics">
        <title>The red deer Cervus elaphus genome CerEla1.0: sequencing, annotating, genes, and chromosomes.</title>
        <authorList>
            <person name="Bana N.A."/>
            <person name="Nyiri A."/>
            <person name="Nagy J."/>
            <person name="Frank K."/>
            <person name="Nagy T."/>
            <person name="Steger V."/>
            <person name="Schiller M."/>
            <person name="Lakatos P."/>
            <person name="Sugar L."/>
            <person name="Horn P."/>
            <person name="Barta E."/>
            <person name="Orosz L."/>
        </authorList>
    </citation>
    <scope>NUCLEOTIDE SEQUENCE [LARGE SCALE GENOMIC DNA]</scope>
    <source>
        <strain evidence="1">Hungarian</strain>
    </source>
</reference>
<gene>
    <name evidence="1" type="ORF">Celaphus_00002774</name>
</gene>
<accession>A0A212CGF0</accession>
<dbReference type="Proteomes" id="UP000242450">
    <property type="component" value="Chromosome 20"/>
</dbReference>
<comment type="caution">
    <text evidence="1">The sequence shown here is derived from an EMBL/GenBank/DDBJ whole genome shotgun (WGS) entry which is preliminary data.</text>
</comment>
<dbReference type="EMBL" id="MKHE01000020">
    <property type="protein sequence ID" value="OWK05077.1"/>
    <property type="molecule type" value="Genomic_DNA"/>
</dbReference>
<protein>
    <submittedName>
        <fullName evidence="1">Uncharacterized protein</fullName>
    </submittedName>
</protein>
<evidence type="ECO:0000313" key="2">
    <source>
        <dbReference type="Proteomes" id="UP000242450"/>
    </source>
</evidence>
<name>A0A212CGF0_CEREH</name>
<evidence type="ECO:0000313" key="1">
    <source>
        <dbReference type="EMBL" id="OWK05077.1"/>
    </source>
</evidence>
<keyword evidence="2" id="KW-1185">Reference proteome</keyword>
<feature type="non-terminal residue" evidence="1">
    <location>
        <position position="73"/>
    </location>
</feature>
<sequence length="73" mass="8055">MKTETSNRISDVTTEVQRDRKTLNAELGIEGTRIKVPYLPTGPIHQKLGNGDSRILVVSNVQSIMFTLETANA</sequence>
<proteinExistence type="predicted"/>
<dbReference type="AlphaFoldDB" id="A0A212CGF0"/>
<organism evidence="1 2">
    <name type="scientific">Cervus elaphus hippelaphus</name>
    <name type="common">European red deer</name>
    <dbReference type="NCBI Taxonomy" id="46360"/>
    <lineage>
        <taxon>Eukaryota</taxon>
        <taxon>Metazoa</taxon>
        <taxon>Chordata</taxon>
        <taxon>Craniata</taxon>
        <taxon>Vertebrata</taxon>
        <taxon>Euteleostomi</taxon>
        <taxon>Mammalia</taxon>
        <taxon>Eutheria</taxon>
        <taxon>Laurasiatheria</taxon>
        <taxon>Artiodactyla</taxon>
        <taxon>Ruminantia</taxon>
        <taxon>Pecora</taxon>
        <taxon>Cervidae</taxon>
        <taxon>Cervinae</taxon>
        <taxon>Cervus</taxon>
    </lineage>
</organism>